<feature type="region of interest" description="Disordered" evidence="4">
    <location>
        <begin position="473"/>
        <end position="495"/>
    </location>
</feature>
<evidence type="ECO:0000259" key="5">
    <source>
        <dbReference type="SMART" id="SM00642"/>
    </source>
</evidence>
<comment type="similarity">
    <text evidence="1">Belongs to the glycosyl hydrolase 13 family.</text>
</comment>
<dbReference type="AlphaFoldDB" id="A0AAX4NFY5"/>
<dbReference type="EMBL" id="CP133772">
    <property type="protein sequence ID" value="WYX99619.1"/>
    <property type="molecule type" value="Genomic_DNA"/>
</dbReference>
<dbReference type="InterPro" id="IPR006047">
    <property type="entry name" value="GH13_cat_dom"/>
</dbReference>
<dbReference type="InterPro" id="IPR013783">
    <property type="entry name" value="Ig-like_fold"/>
</dbReference>
<evidence type="ECO:0000256" key="1">
    <source>
        <dbReference type="ARBA" id="ARBA00008061"/>
    </source>
</evidence>
<evidence type="ECO:0000313" key="6">
    <source>
        <dbReference type="EMBL" id="WYX99619.1"/>
    </source>
</evidence>
<dbReference type="GO" id="GO:0005980">
    <property type="term" value="P:glycogen catabolic process"/>
    <property type="evidence" value="ECO:0007669"/>
    <property type="project" value="InterPro"/>
</dbReference>
<keyword evidence="3" id="KW-0326">Glycosidase</keyword>
<feature type="compositionally biased region" description="Basic and acidic residues" evidence="4">
    <location>
        <begin position="473"/>
        <end position="484"/>
    </location>
</feature>
<dbReference type="InterPro" id="IPR044505">
    <property type="entry name" value="GlgX_Isoamylase_N_E_set"/>
</dbReference>
<gene>
    <name evidence="6" type="primary">glgX</name>
    <name evidence="6" type="ORF">OXIME_000154</name>
</gene>
<dbReference type="Gene3D" id="3.20.20.80">
    <property type="entry name" value="Glycosidases"/>
    <property type="match status" value="1"/>
</dbReference>
<dbReference type="GO" id="GO:0004135">
    <property type="term" value="F:amylo-alpha-1,6-glucosidase activity"/>
    <property type="evidence" value="ECO:0007669"/>
    <property type="project" value="InterPro"/>
</dbReference>
<protein>
    <submittedName>
        <fullName evidence="6">Glycogen debranching protein GlgX</fullName>
    </submittedName>
</protein>
<dbReference type="CDD" id="cd11326">
    <property type="entry name" value="AmyAc_Glg_debranch"/>
    <property type="match status" value="1"/>
</dbReference>
<dbReference type="GeneID" id="95966877"/>
<dbReference type="CDD" id="cd02856">
    <property type="entry name" value="E_set_GDE_Isoamylase_N"/>
    <property type="match status" value="1"/>
</dbReference>
<dbReference type="SUPFAM" id="SSF81296">
    <property type="entry name" value="E set domains"/>
    <property type="match status" value="1"/>
</dbReference>
<keyword evidence="7" id="KW-1185">Reference proteome</keyword>
<dbReference type="Gene3D" id="2.60.40.1180">
    <property type="entry name" value="Golgi alpha-mannosidase II"/>
    <property type="match status" value="1"/>
</dbReference>
<dbReference type="NCBIfam" id="TIGR02100">
    <property type="entry name" value="glgX_debranch"/>
    <property type="match status" value="1"/>
</dbReference>
<evidence type="ECO:0000256" key="2">
    <source>
        <dbReference type="ARBA" id="ARBA00022801"/>
    </source>
</evidence>
<dbReference type="InterPro" id="IPR013780">
    <property type="entry name" value="Glyco_hydro_b"/>
</dbReference>
<dbReference type="PANTHER" id="PTHR43002">
    <property type="entry name" value="GLYCOGEN DEBRANCHING ENZYME"/>
    <property type="match status" value="1"/>
</dbReference>
<dbReference type="InterPro" id="IPR004193">
    <property type="entry name" value="Glyco_hydro_13_N"/>
</dbReference>
<keyword evidence="2" id="KW-0378">Hydrolase</keyword>
<feature type="domain" description="Glycosyl hydrolase family 13 catalytic" evidence="5">
    <location>
        <begin position="165"/>
        <end position="575"/>
    </location>
</feature>
<evidence type="ECO:0000256" key="4">
    <source>
        <dbReference type="SAM" id="MobiDB-lite"/>
    </source>
</evidence>
<accession>A0AAX4NFY5</accession>
<name>A0AAX4NFY5_9ARCH</name>
<dbReference type="SMART" id="SM00642">
    <property type="entry name" value="Aamy"/>
    <property type="match status" value="1"/>
</dbReference>
<dbReference type="SUPFAM" id="SSF51445">
    <property type="entry name" value="(Trans)glycosidases"/>
    <property type="match status" value="1"/>
</dbReference>
<dbReference type="Pfam" id="PF00128">
    <property type="entry name" value="Alpha-amylase"/>
    <property type="match status" value="1"/>
</dbReference>
<dbReference type="Proteomes" id="UP001451606">
    <property type="component" value="Chromosome"/>
</dbReference>
<dbReference type="KEGG" id="omr:OXIME_000154"/>
<dbReference type="Pfam" id="PF02922">
    <property type="entry name" value="CBM_48"/>
    <property type="match status" value="1"/>
</dbReference>
<organism evidence="6 7">
    <name type="scientific">Oxyplasma meridianum</name>
    <dbReference type="NCBI Taxonomy" id="3073602"/>
    <lineage>
        <taxon>Archaea</taxon>
        <taxon>Methanobacteriati</taxon>
        <taxon>Thermoplasmatota</taxon>
        <taxon>Thermoplasmata</taxon>
        <taxon>Thermoplasmatales</taxon>
        <taxon>Thermoplasmataceae</taxon>
        <taxon>Oxyplasma</taxon>
    </lineage>
</organism>
<sequence>MLKIKSGSANIQGATVEESGTNFALFSENGTAVDLEIYSHRDDGDPKEIIKLKERDGFVWHAFVSGIGPGTLYGYRVDGPYKPQEGHRFNRNKLLIDPYAKGISNPVHWNNDIFAYNFGDPDADLSFNANDDAKYVPKSVVMNDNFDWKGVRNPGFPWNKTVIYETHVKGFTVAREDIGENIRGTYLGLSSPKMVQYLKDLGITAVELMPVHHKIDSDYLINKGLSNYWGYNTIGYLAPDIRYASSDVPGEQINEFKNMVKTLHENSIEVILDVVYNHTGEGNHLGPTLSFKGIDNAIYYRLDPNNPRYYYDVTGTGNSLDAGHPQVLKLIMDSLRYWVTEMHVDGFRFDLAAALARQLYDVDRLSAFFDIIYQDPVISRVKLIAEPWDIGPGGYQVGGFPTLWAEWNGKYRDSIRKFWKERGNMIGEFATRISGSPDLYESNGRKPHSSINYITSHDGFTMYDLVSYSSKHNEANGEDNKDGTDDNISENFGVEGDTEDPNILRMREKRIRSLFITLLTSQGSPMILGGDEIMRTQKGNNNAYCQDNEISWYNWKLDQNKIDLYNFVKNLIEIKMKFHVLRRKNFFQGEVMPGTDTKDVTWVKNDGVEMGMDDWNSGKVRGLGVVLSSAGIEEAGNGDDISNNNLMLLFNPTDTDMEFTIPEKWEKTDMIIDSIPEHKGIFPLRINSHKVKMEGGSAAILMESSD</sequence>
<dbReference type="InterPro" id="IPR017853">
    <property type="entry name" value="GH"/>
</dbReference>
<dbReference type="InterPro" id="IPR011837">
    <property type="entry name" value="Glycogen_debranch_GlgX"/>
</dbReference>
<dbReference type="SUPFAM" id="SSF51011">
    <property type="entry name" value="Glycosyl hydrolase domain"/>
    <property type="match status" value="1"/>
</dbReference>
<evidence type="ECO:0000313" key="7">
    <source>
        <dbReference type="Proteomes" id="UP001451606"/>
    </source>
</evidence>
<reference evidence="6 7" key="1">
    <citation type="submission" date="2023-09" db="EMBL/GenBank/DDBJ databases">
        <authorList>
            <person name="Golyshina O.V."/>
            <person name="Lunev E.A."/>
            <person name="Bargiela R."/>
            <person name="Gaines M.C."/>
            <person name="Daum B."/>
            <person name="Bale N.J."/>
            <person name="Koenen M."/>
            <person name="Sinninghe Damst J.S."/>
            <person name="Yakimov M."/>
            <person name="Golyshin P.N."/>
        </authorList>
    </citation>
    <scope>NUCLEOTIDE SEQUENCE [LARGE SCALE GENOMIC DNA]</scope>
    <source>
        <strain evidence="6 7">M1</strain>
    </source>
</reference>
<dbReference type="RefSeq" id="WP_393971587.1">
    <property type="nucleotide sequence ID" value="NZ_CP133772.1"/>
</dbReference>
<evidence type="ECO:0000256" key="3">
    <source>
        <dbReference type="ARBA" id="ARBA00023295"/>
    </source>
</evidence>
<proteinExistence type="inferred from homology"/>
<dbReference type="InterPro" id="IPR014756">
    <property type="entry name" value="Ig_E-set"/>
</dbReference>
<dbReference type="Gene3D" id="2.60.40.10">
    <property type="entry name" value="Immunoglobulins"/>
    <property type="match status" value="1"/>
</dbReference>